<name>A0A2T6BTY7_9FLAO</name>
<proteinExistence type="predicted"/>
<feature type="chain" id="PRO_5015555868" description="Lipocalin-like protein" evidence="1">
    <location>
        <begin position="22"/>
        <end position="131"/>
    </location>
</feature>
<comment type="caution">
    <text evidence="2">The sequence shown here is derived from an EMBL/GenBank/DDBJ whole genome shotgun (WGS) entry which is preliminary data.</text>
</comment>
<evidence type="ECO:0000256" key="1">
    <source>
        <dbReference type="SAM" id="SignalP"/>
    </source>
</evidence>
<keyword evidence="3" id="KW-1185">Reference proteome</keyword>
<dbReference type="AlphaFoldDB" id="A0A2T6BTY7"/>
<dbReference type="Proteomes" id="UP000244090">
    <property type="component" value="Unassembled WGS sequence"/>
</dbReference>
<reference evidence="2 3" key="1">
    <citation type="submission" date="2018-04" db="EMBL/GenBank/DDBJ databases">
        <title>Genomic Encyclopedia of Archaeal and Bacterial Type Strains, Phase II (KMG-II): from individual species to whole genera.</title>
        <authorList>
            <person name="Goeker M."/>
        </authorList>
    </citation>
    <scope>NUCLEOTIDE SEQUENCE [LARGE SCALE GENOMIC DNA]</scope>
    <source>
        <strain evidence="2 3">DSM 25731</strain>
    </source>
</reference>
<protein>
    <recommendedName>
        <fullName evidence="4">Lipocalin-like protein</fullName>
    </recommendedName>
</protein>
<dbReference type="EMBL" id="QBKT01000009">
    <property type="protein sequence ID" value="PTX59447.1"/>
    <property type="molecule type" value="Genomic_DNA"/>
</dbReference>
<evidence type="ECO:0008006" key="4">
    <source>
        <dbReference type="Google" id="ProtNLM"/>
    </source>
</evidence>
<gene>
    <name evidence="2" type="ORF">C8N46_10935</name>
</gene>
<keyword evidence="1" id="KW-0732">Signal</keyword>
<evidence type="ECO:0000313" key="2">
    <source>
        <dbReference type="EMBL" id="PTX59447.1"/>
    </source>
</evidence>
<accession>A0A2T6BTY7</accession>
<dbReference type="OrthoDB" id="1441932at2"/>
<sequence>MKRHQLFMLCCMLVITIQTQAQSKNMDANILVGTWVLDMSPENPNDANFAEMMITKVANNTLEGFFYREGVSIRNGKINTQLGTVYGALVSGDNSGDYNTAFYYKDGKLYGSTHALERDFLAVWTATKKSN</sequence>
<feature type="signal peptide" evidence="1">
    <location>
        <begin position="1"/>
        <end position="21"/>
    </location>
</feature>
<dbReference type="RefSeq" id="WP_146169858.1">
    <property type="nucleotide sequence ID" value="NZ_QBKT01000009.1"/>
</dbReference>
<evidence type="ECO:0000313" key="3">
    <source>
        <dbReference type="Proteomes" id="UP000244090"/>
    </source>
</evidence>
<organism evidence="2 3">
    <name type="scientific">Kordia periserrulae</name>
    <dbReference type="NCBI Taxonomy" id="701523"/>
    <lineage>
        <taxon>Bacteria</taxon>
        <taxon>Pseudomonadati</taxon>
        <taxon>Bacteroidota</taxon>
        <taxon>Flavobacteriia</taxon>
        <taxon>Flavobacteriales</taxon>
        <taxon>Flavobacteriaceae</taxon>
        <taxon>Kordia</taxon>
    </lineage>
</organism>